<keyword evidence="3" id="KW-1185">Reference proteome</keyword>
<sequence length="208" mass="24126">MTNLISKTGKTPKKGIKGVGRPKKKVEISKEEYDKLSKEQLIEIIEYLRDIVKDTSANTKLKKINLLQNSSISKRLFAKVLNISKSLLYRKIVSKKIKPKNRELSEIENVVLKAFTETKAIFGRERLSIYIHNKHKMFINSRTLGRIMNKLCLKCLIRRKRKSKEIKNTNVKYVDLVKRDYNAKNNEIIIATDVSYISAPKDVDNNFV</sequence>
<comment type="caution">
    <text evidence="2">The sequence shown here is derived from an EMBL/GenBank/DDBJ whole genome shotgun (WGS) entry which is preliminary data.</text>
</comment>
<dbReference type="PANTHER" id="PTHR46889:SF4">
    <property type="entry name" value="TRANSPOSASE INSO FOR INSERTION SEQUENCE ELEMENT IS911B-RELATED"/>
    <property type="match status" value="1"/>
</dbReference>
<dbReference type="InterPro" id="IPR050900">
    <property type="entry name" value="Transposase_IS3/IS150/IS904"/>
</dbReference>
<evidence type="ECO:0000313" key="3">
    <source>
        <dbReference type="Proteomes" id="UP000319776"/>
    </source>
</evidence>
<feature type="compositionally biased region" description="Basic residues" evidence="1">
    <location>
        <begin position="10"/>
        <end position="22"/>
    </location>
</feature>
<gene>
    <name evidence="2" type="ORF">FJO69_02960</name>
</gene>
<dbReference type="EMBL" id="VFSS01000024">
    <property type="protein sequence ID" value="TPE56325.1"/>
    <property type="molecule type" value="Genomic_DNA"/>
</dbReference>
<evidence type="ECO:0008006" key="4">
    <source>
        <dbReference type="Google" id="ProtNLM"/>
    </source>
</evidence>
<accession>A0A501X729</accession>
<name>A0A501X729_9BACT</name>
<dbReference type="PANTHER" id="PTHR46889">
    <property type="entry name" value="TRANSPOSASE INSF FOR INSERTION SEQUENCE IS3B-RELATED"/>
    <property type="match status" value="1"/>
</dbReference>
<feature type="non-terminal residue" evidence="2">
    <location>
        <position position="208"/>
    </location>
</feature>
<organism evidence="2 3">
    <name type="scientific">[Mycoplasma] falconis</name>
    <dbReference type="NCBI Taxonomy" id="92403"/>
    <lineage>
        <taxon>Bacteria</taxon>
        <taxon>Bacillati</taxon>
        <taxon>Mycoplasmatota</taxon>
        <taxon>Mycoplasmoidales</taxon>
        <taxon>Metamycoplasmataceae</taxon>
        <taxon>Metamycoplasma</taxon>
    </lineage>
</organism>
<reference evidence="2 3" key="1">
    <citation type="submission" date="2019-06" db="EMBL/GenBank/DDBJ databases">
        <title>Mycoplasma falconis type strain whole genome sequence.</title>
        <authorList>
            <person name="Spergser J."/>
        </authorList>
    </citation>
    <scope>NUCLEOTIDE SEQUENCE [LARGE SCALE GENOMIC DNA]</scope>
    <source>
        <strain evidence="2 3">ATCC 51372</strain>
    </source>
</reference>
<dbReference type="AlphaFoldDB" id="A0A501X729"/>
<proteinExistence type="predicted"/>
<protein>
    <recommendedName>
        <fullName evidence="4">Transposase</fullName>
    </recommendedName>
</protein>
<feature type="region of interest" description="Disordered" evidence="1">
    <location>
        <begin position="1"/>
        <end position="22"/>
    </location>
</feature>
<dbReference type="Proteomes" id="UP000319776">
    <property type="component" value="Unassembled WGS sequence"/>
</dbReference>
<evidence type="ECO:0000256" key="1">
    <source>
        <dbReference type="SAM" id="MobiDB-lite"/>
    </source>
</evidence>
<evidence type="ECO:0000313" key="2">
    <source>
        <dbReference type="EMBL" id="TPE56325.1"/>
    </source>
</evidence>